<reference evidence="1 2" key="3">
    <citation type="journal article" date="2010" name="BMC Genomics">
        <title>Transcriptome sequencing and comparative analysis of cucumber flowers with different sex types.</title>
        <authorList>
            <person name="Guo S."/>
            <person name="Zheng Y."/>
            <person name="Joung J.G."/>
            <person name="Liu S."/>
            <person name="Zhang Z."/>
            <person name="Crasta O.R."/>
            <person name="Sobral B.W."/>
            <person name="Xu Y."/>
            <person name="Huang S."/>
            <person name="Fei Z."/>
        </authorList>
    </citation>
    <scope>NUCLEOTIDE SEQUENCE [LARGE SCALE GENOMIC DNA]</scope>
    <source>
        <strain evidence="2">cv. 9930</strain>
    </source>
</reference>
<evidence type="ECO:0000313" key="1">
    <source>
        <dbReference type="EMBL" id="KGN46741.1"/>
    </source>
</evidence>
<gene>
    <name evidence="1" type="ORF">Csa_6G128020</name>
</gene>
<sequence length="80" mass="8964">MEMAMELDDSFSNVLLPFSLVSFTEDGRTPRFLINPLRTVVSLRNPPSPLVELKRRTALVSLPSFVEAYYGILLSSSALF</sequence>
<organism evidence="1 2">
    <name type="scientific">Cucumis sativus</name>
    <name type="common">Cucumber</name>
    <dbReference type="NCBI Taxonomy" id="3659"/>
    <lineage>
        <taxon>Eukaryota</taxon>
        <taxon>Viridiplantae</taxon>
        <taxon>Streptophyta</taxon>
        <taxon>Embryophyta</taxon>
        <taxon>Tracheophyta</taxon>
        <taxon>Spermatophyta</taxon>
        <taxon>Magnoliopsida</taxon>
        <taxon>eudicotyledons</taxon>
        <taxon>Gunneridae</taxon>
        <taxon>Pentapetalae</taxon>
        <taxon>rosids</taxon>
        <taxon>fabids</taxon>
        <taxon>Cucurbitales</taxon>
        <taxon>Cucurbitaceae</taxon>
        <taxon>Benincaseae</taxon>
        <taxon>Cucumis</taxon>
    </lineage>
</organism>
<reference evidence="1 2" key="4">
    <citation type="journal article" date="2011" name="BMC Genomics">
        <title>RNA-Seq improves annotation of protein-coding genes in the cucumber genome.</title>
        <authorList>
            <person name="Li Z."/>
            <person name="Zhang Z."/>
            <person name="Yan P."/>
            <person name="Huang S."/>
            <person name="Fei Z."/>
            <person name="Lin K."/>
        </authorList>
    </citation>
    <scope>NUCLEOTIDE SEQUENCE [LARGE SCALE GENOMIC DNA]</scope>
    <source>
        <strain evidence="2">cv. 9930</strain>
    </source>
</reference>
<reference evidence="1 2" key="2">
    <citation type="journal article" date="2009" name="PLoS ONE">
        <title>An integrated genetic and cytogenetic map of the cucumber genome.</title>
        <authorList>
            <person name="Ren Y."/>
            <person name="Zhang Z."/>
            <person name="Liu J."/>
            <person name="Staub J.E."/>
            <person name="Han Y."/>
            <person name="Cheng Z."/>
            <person name="Li X."/>
            <person name="Lu J."/>
            <person name="Miao H."/>
            <person name="Kang H."/>
            <person name="Xie B."/>
            <person name="Gu X."/>
            <person name="Wang X."/>
            <person name="Du Y."/>
            <person name="Jin W."/>
            <person name="Huang S."/>
        </authorList>
    </citation>
    <scope>NUCLEOTIDE SEQUENCE [LARGE SCALE GENOMIC DNA]</scope>
    <source>
        <strain evidence="2">cv. 9930</strain>
    </source>
</reference>
<protein>
    <submittedName>
        <fullName evidence="1">Uncharacterized protein</fullName>
    </submittedName>
</protein>
<name>A0A0A0KG60_CUCSA</name>
<dbReference type="Proteomes" id="UP000029981">
    <property type="component" value="Chromosome 6"/>
</dbReference>
<accession>A0A0A0KG60</accession>
<keyword evidence="2" id="KW-1185">Reference proteome</keyword>
<proteinExistence type="predicted"/>
<dbReference type="EMBL" id="CM002927">
    <property type="protein sequence ID" value="KGN46741.1"/>
    <property type="molecule type" value="Genomic_DNA"/>
</dbReference>
<dbReference type="Gramene" id="KGN46741">
    <property type="protein sequence ID" value="KGN46741"/>
    <property type="gene ID" value="Csa_6G128020"/>
</dbReference>
<reference evidence="1 2" key="1">
    <citation type="journal article" date="2009" name="Nat. Genet.">
        <title>The genome of the cucumber, Cucumis sativus L.</title>
        <authorList>
            <person name="Huang S."/>
            <person name="Li R."/>
            <person name="Zhang Z."/>
            <person name="Li L."/>
            <person name="Gu X."/>
            <person name="Fan W."/>
            <person name="Lucas W.J."/>
            <person name="Wang X."/>
            <person name="Xie B."/>
            <person name="Ni P."/>
            <person name="Ren Y."/>
            <person name="Zhu H."/>
            <person name="Li J."/>
            <person name="Lin K."/>
            <person name="Jin W."/>
            <person name="Fei Z."/>
            <person name="Li G."/>
            <person name="Staub J."/>
            <person name="Kilian A."/>
            <person name="van der Vossen E.A."/>
            <person name="Wu Y."/>
            <person name="Guo J."/>
            <person name="He J."/>
            <person name="Jia Z."/>
            <person name="Ren Y."/>
            <person name="Tian G."/>
            <person name="Lu Y."/>
            <person name="Ruan J."/>
            <person name="Qian W."/>
            <person name="Wang M."/>
            <person name="Huang Q."/>
            <person name="Li B."/>
            <person name="Xuan Z."/>
            <person name="Cao J."/>
            <person name="Asan"/>
            <person name="Wu Z."/>
            <person name="Zhang J."/>
            <person name="Cai Q."/>
            <person name="Bai Y."/>
            <person name="Zhao B."/>
            <person name="Han Y."/>
            <person name="Li Y."/>
            <person name="Li X."/>
            <person name="Wang S."/>
            <person name="Shi Q."/>
            <person name="Liu S."/>
            <person name="Cho W.K."/>
            <person name="Kim J.Y."/>
            <person name="Xu Y."/>
            <person name="Heller-Uszynska K."/>
            <person name="Miao H."/>
            <person name="Cheng Z."/>
            <person name="Zhang S."/>
            <person name="Wu J."/>
            <person name="Yang Y."/>
            <person name="Kang H."/>
            <person name="Li M."/>
            <person name="Liang H."/>
            <person name="Ren X."/>
            <person name="Shi Z."/>
            <person name="Wen M."/>
            <person name="Jian M."/>
            <person name="Yang H."/>
            <person name="Zhang G."/>
            <person name="Yang Z."/>
            <person name="Chen R."/>
            <person name="Liu S."/>
            <person name="Li J."/>
            <person name="Ma L."/>
            <person name="Liu H."/>
            <person name="Zhou Y."/>
            <person name="Zhao J."/>
            <person name="Fang X."/>
            <person name="Li G."/>
            <person name="Fang L."/>
            <person name="Li Y."/>
            <person name="Liu D."/>
            <person name="Zheng H."/>
            <person name="Zhang Y."/>
            <person name="Qin N."/>
            <person name="Li Z."/>
            <person name="Yang G."/>
            <person name="Yang S."/>
            <person name="Bolund L."/>
            <person name="Kristiansen K."/>
            <person name="Zheng H."/>
            <person name="Li S."/>
            <person name="Zhang X."/>
            <person name="Yang H."/>
            <person name="Wang J."/>
            <person name="Sun R."/>
            <person name="Zhang B."/>
            <person name="Jiang S."/>
            <person name="Wang J."/>
            <person name="Du Y."/>
            <person name="Li S."/>
        </authorList>
    </citation>
    <scope>NUCLEOTIDE SEQUENCE [LARGE SCALE GENOMIC DNA]</scope>
    <source>
        <strain evidence="2">cv. 9930</strain>
    </source>
</reference>
<evidence type="ECO:0000313" key="2">
    <source>
        <dbReference type="Proteomes" id="UP000029981"/>
    </source>
</evidence>
<dbReference type="AlphaFoldDB" id="A0A0A0KG60"/>